<dbReference type="EC" id="3.1.2.4" evidence="3"/>
<comment type="similarity">
    <text evidence="2">Belongs to the enoyl-CoA hydratase/isomerase family.</text>
</comment>
<feature type="domain" description="Enoyl-CoA hydratase/isomerase" evidence="8">
    <location>
        <begin position="125"/>
        <end position="218"/>
    </location>
</feature>
<evidence type="ECO:0000256" key="6">
    <source>
        <dbReference type="ARBA" id="ARBA00024871"/>
    </source>
</evidence>
<proteinExistence type="inferred from homology"/>
<keyword evidence="5 9" id="KW-0378">Hydrolase</keyword>
<evidence type="ECO:0000313" key="10">
    <source>
        <dbReference type="Proteomes" id="UP000078540"/>
    </source>
</evidence>
<dbReference type="GO" id="GO:0006574">
    <property type="term" value="P:L-valine catabolic process"/>
    <property type="evidence" value="ECO:0007669"/>
    <property type="project" value="UniProtKB-UniPathway"/>
</dbReference>
<organism evidence="9 10">
    <name type="scientific">Atta colombica</name>
    <dbReference type="NCBI Taxonomy" id="520822"/>
    <lineage>
        <taxon>Eukaryota</taxon>
        <taxon>Metazoa</taxon>
        <taxon>Ecdysozoa</taxon>
        <taxon>Arthropoda</taxon>
        <taxon>Hexapoda</taxon>
        <taxon>Insecta</taxon>
        <taxon>Pterygota</taxon>
        <taxon>Neoptera</taxon>
        <taxon>Endopterygota</taxon>
        <taxon>Hymenoptera</taxon>
        <taxon>Apocrita</taxon>
        <taxon>Aculeata</taxon>
        <taxon>Formicoidea</taxon>
        <taxon>Formicidae</taxon>
        <taxon>Myrmicinae</taxon>
        <taxon>Atta</taxon>
    </lineage>
</organism>
<dbReference type="GO" id="GO:0003860">
    <property type="term" value="F:3-hydroxyisobutyryl-CoA hydrolase activity"/>
    <property type="evidence" value="ECO:0007669"/>
    <property type="project" value="UniProtKB-EC"/>
</dbReference>
<accession>A0A151I0M1</accession>
<dbReference type="Proteomes" id="UP000078540">
    <property type="component" value="Unassembled WGS sequence"/>
</dbReference>
<evidence type="ECO:0000313" key="9">
    <source>
        <dbReference type="EMBL" id="KYM79446.1"/>
    </source>
</evidence>
<keyword evidence="10" id="KW-1185">Reference proteome</keyword>
<evidence type="ECO:0000256" key="4">
    <source>
        <dbReference type="ARBA" id="ARBA00016714"/>
    </source>
</evidence>
<name>A0A151I0M1_9HYME</name>
<evidence type="ECO:0000259" key="8">
    <source>
        <dbReference type="Pfam" id="PF16113"/>
    </source>
</evidence>
<evidence type="ECO:0000256" key="5">
    <source>
        <dbReference type="ARBA" id="ARBA00022801"/>
    </source>
</evidence>
<evidence type="ECO:0000256" key="3">
    <source>
        <dbReference type="ARBA" id="ARBA00011915"/>
    </source>
</evidence>
<feature type="domain" description="Enoyl-CoA hydratase/isomerase" evidence="8">
    <location>
        <begin position="2"/>
        <end position="113"/>
    </location>
</feature>
<dbReference type="SUPFAM" id="SSF52096">
    <property type="entry name" value="ClpP/crotonase"/>
    <property type="match status" value="2"/>
</dbReference>
<dbReference type="InterPro" id="IPR029045">
    <property type="entry name" value="ClpP/crotonase-like_dom_sf"/>
</dbReference>
<dbReference type="InterPro" id="IPR032259">
    <property type="entry name" value="HIBYL-CoA-H"/>
</dbReference>
<reference evidence="9 10" key="1">
    <citation type="submission" date="2015-09" db="EMBL/GenBank/DDBJ databases">
        <title>Atta colombica WGS genome.</title>
        <authorList>
            <person name="Nygaard S."/>
            <person name="Hu H."/>
            <person name="Boomsma J."/>
            <person name="Zhang G."/>
        </authorList>
    </citation>
    <scope>NUCLEOTIDE SEQUENCE [LARGE SCALE GENOMIC DNA]</scope>
    <source>
        <strain evidence="9">Treedump-2</strain>
        <tissue evidence="9">Whole body</tissue>
    </source>
</reference>
<dbReference type="Pfam" id="PF16113">
    <property type="entry name" value="ECH_2"/>
    <property type="match status" value="2"/>
</dbReference>
<dbReference type="EMBL" id="KQ976601">
    <property type="protein sequence ID" value="KYM79446.1"/>
    <property type="molecule type" value="Genomic_DNA"/>
</dbReference>
<sequence length="229" mass="26105">MSQIENCFSAPTVEEIIERLKKDNSDWAQKNIEILLKMSPSSLKITKKAIDEGKEKSLADCLKIEYRLACTALSRDGDFYEGVRALLIDKDQKPIWKPSCLADVTNEYVNKRFAAFPAEKELQLLKKDNSDWAQKNIEILLKMSPSSLKITKKAIDEGKEKSLADCLKTEYRLACTALTRDGDFYEGVRALLVDKDQKPIWKPSCLADVTDEYVNKRFATFPAEKELQL</sequence>
<evidence type="ECO:0000256" key="7">
    <source>
        <dbReference type="ARBA" id="ARBA00031181"/>
    </source>
</evidence>
<dbReference type="PANTHER" id="PTHR43176">
    <property type="entry name" value="3-HYDROXYISOBUTYRYL-COA HYDROLASE-RELATED"/>
    <property type="match status" value="1"/>
</dbReference>
<gene>
    <name evidence="9" type="ORF">ALC53_10134</name>
</gene>
<evidence type="ECO:0000256" key="1">
    <source>
        <dbReference type="ARBA" id="ARBA00001709"/>
    </source>
</evidence>
<comment type="function">
    <text evidence="6">Hydrolyzes 3-hydroxyisobutyryl-CoA (HIBYL-CoA), a saline catabolite. Has high activity toward isobutyryl-CoA. Could be an isobutyryl-CoA dehydrogenase that functions in valine catabolism. Also hydrolyzes 3-hydroxypropanoyl-CoA.</text>
</comment>
<protein>
    <recommendedName>
        <fullName evidence="4">3-hydroxyisobutyryl-CoA hydrolase, mitochondrial</fullName>
        <ecNumber evidence="3">3.1.2.4</ecNumber>
    </recommendedName>
    <alternativeName>
        <fullName evidence="7">3-hydroxyisobutyryl-coenzyme A hydrolase</fullName>
    </alternativeName>
</protein>
<dbReference type="UniPathway" id="UPA00362"/>
<comment type="catalytic activity">
    <reaction evidence="1">
        <text>3-hydroxy-2-methylpropanoyl-CoA + H2O = 3-hydroxy-2-methylpropanoate + CoA + H(+)</text>
        <dbReference type="Rhea" id="RHEA:20888"/>
        <dbReference type="ChEBI" id="CHEBI:11805"/>
        <dbReference type="ChEBI" id="CHEBI:15377"/>
        <dbReference type="ChEBI" id="CHEBI:15378"/>
        <dbReference type="ChEBI" id="CHEBI:57287"/>
        <dbReference type="ChEBI" id="CHEBI:57340"/>
        <dbReference type="EC" id="3.1.2.4"/>
    </reaction>
</comment>
<evidence type="ECO:0000256" key="2">
    <source>
        <dbReference type="ARBA" id="ARBA00005254"/>
    </source>
</evidence>
<dbReference type="InterPro" id="IPR045004">
    <property type="entry name" value="ECH_dom"/>
</dbReference>
<dbReference type="GO" id="GO:0005739">
    <property type="term" value="C:mitochondrion"/>
    <property type="evidence" value="ECO:0007669"/>
    <property type="project" value="TreeGrafter"/>
</dbReference>
<dbReference type="AlphaFoldDB" id="A0A151I0M1"/>
<dbReference type="Gene3D" id="3.90.226.10">
    <property type="entry name" value="2-enoyl-CoA Hydratase, Chain A, domain 1"/>
    <property type="match status" value="2"/>
</dbReference>
<dbReference type="STRING" id="520822.A0A151I0M1"/>
<dbReference type="PANTHER" id="PTHR43176:SF3">
    <property type="entry name" value="3-HYDROXYISOBUTYRYL-COA HYDROLASE, MITOCHONDRIAL"/>
    <property type="match status" value="1"/>
</dbReference>